<keyword evidence="2" id="KW-1185">Reference proteome</keyword>
<evidence type="ECO:0000313" key="2">
    <source>
        <dbReference type="Proteomes" id="UP001055072"/>
    </source>
</evidence>
<sequence>MRLPRRVPWASLAELDQVCSWIYADENDLDAKVLAINRLAAWKATTTIPHALESALSILTVIVQDASAQGSSSFLSLRQAYAAAIIRLVNGLVDPLQLGAYARSIASIAAQLGLPAWLVELRHAATHEDLPSIDVLREAARDSMSWLLHHYFIPALNPSNIEPSKAPKLRPLYPVLAQYKSLLKSTNRDASLRTKYKQEITKVLRDIERWISEAKLASDITSAALDLDDTQADDDIDDVDPREWSALNRLCDHLLEKGGLVPVSKKKRSPSNTFDPSSSLLAIWSPLLTHIHAHHPSFPSILISRLITVIIPPDQDSPSHPPVETISLNVEDDSNTRDLSYELCIASWAHWMVESFVCSSGEEEEDRRSRRANAVASLVSGIGMAKKSNETDHRAAQHLLKVLCAKDPNMQQASHLLLQPITSSTPSWTASDLTTMSERLDTLLAASESRSTPEDQSTTITTITTTELELPKGWKLLDSVRDGWRPTPIGVSCFS</sequence>
<organism evidence="1 2">
    <name type="scientific">Irpex rosettiformis</name>
    <dbReference type="NCBI Taxonomy" id="378272"/>
    <lineage>
        <taxon>Eukaryota</taxon>
        <taxon>Fungi</taxon>
        <taxon>Dikarya</taxon>
        <taxon>Basidiomycota</taxon>
        <taxon>Agaricomycotina</taxon>
        <taxon>Agaricomycetes</taxon>
        <taxon>Polyporales</taxon>
        <taxon>Irpicaceae</taxon>
        <taxon>Irpex</taxon>
    </lineage>
</organism>
<name>A0ACB8TUS1_9APHY</name>
<comment type="caution">
    <text evidence="1">The sequence shown here is derived from an EMBL/GenBank/DDBJ whole genome shotgun (WGS) entry which is preliminary data.</text>
</comment>
<evidence type="ECO:0000313" key="1">
    <source>
        <dbReference type="EMBL" id="KAI0085676.1"/>
    </source>
</evidence>
<gene>
    <name evidence="1" type="ORF">BDY19DRAFT_433416</name>
</gene>
<dbReference type="EMBL" id="MU274929">
    <property type="protein sequence ID" value="KAI0085676.1"/>
    <property type="molecule type" value="Genomic_DNA"/>
</dbReference>
<reference evidence="1" key="1">
    <citation type="journal article" date="2021" name="Environ. Microbiol.">
        <title>Gene family expansions and transcriptome signatures uncover fungal adaptations to wood decay.</title>
        <authorList>
            <person name="Hage H."/>
            <person name="Miyauchi S."/>
            <person name="Viragh M."/>
            <person name="Drula E."/>
            <person name="Min B."/>
            <person name="Chaduli D."/>
            <person name="Navarro D."/>
            <person name="Favel A."/>
            <person name="Norest M."/>
            <person name="Lesage-Meessen L."/>
            <person name="Balint B."/>
            <person name="Merenyi Z."/>
            <person name="de Eugenio L."/>
            <person name="Morin E."/>
            <person name="Martinez A.T."/>
            <person name="Baldrian P."/>
            <person name="Stursova M."/>
            <person name="Martinez M.J."/>
            <person name="Novotny C."/>
            <person name="Magnuson J.K."/>
            <person name="Spatafora J.W."/>
            <person name="Maurice S."/>
            <person name="Pangilinan J."/>
            <person name="Andreopoulos W."/>
            <person name="LaButti K."/>
            <person name="Hundley H."/>
            <person name="Na H."/>
            <person name="Kuo A."/>
            <person name="Barry K."/>
            <person name="Lipzen A."/>
            <person name="Henrissat B."/>
            <person name="Riley R."/>
            <person name="Ahrendt S."/>
            <person name="Nagy L.G."/>
            <person name="Grigoriev I.V."/>
            <person name="Martin F."/>
            <person name="Rosso M.N."/>
        </authorList>
    </citation>
    <scope>NUCLEOTIDE SEQUENCE</scope>
    <source>
        <strain evidence="1">CBS 384.51</strain>
    </source>
</reference>
<dbReference type="Proteomes" id="UP001055072">
    <property type="component" value="Unassembled WGS sequence"/>
</dbReference>
<proteinExistence type="predicted"/>
<protein>
    <submittedName>
        <fullName evidence="1">Las1-domain-containing protein</fullName>
    </submittedName>
</protein>
<accession>A0ACB8TUS1</accession>